<dbReference type="AlphaFoldDB" id="A0A7S2PJX8"/>
<feature type="signal peptide" evidence="1">
    <location>
        <begin position="1"/>
        <end position="21"/>
    </location>
</feature>
<feature type="chain" id="PRO_5030515527" evidence="1">
    <location>
        <begin position="22"/>
        <end position="136"/>
    </location>
</feature>
<protein>
    <submittedName>
        <fullName evidence="2">Uncharacterized protein</fullName>
    </submittedName>
</protein>
<dbReference type="EMBL" id="HBGY01027757">
    <property type="protein sequence ID" value="CAD9602493.1"/>
    <property type="molecule type" value="Transcribed_RNA"/>
</dbReference>
<gene>
    <name evidence="2" type="ORF">LDAN0321_LOCUS17162</name>
</gene>
<organism evidence="2">
    <name type="scientific">Leptocylindrus danicus</name>
    <dbReference type="NCBI Taxonomy" id="163516"/>
    <lineage>
        <taxon>Eukaryota</taxon>
        <taxon>Sar</taxon>
        <taxon>Stramenopiles</taxon>
        <taxon>Ochrophyta</taxon>
        <taxon>Bacillariophyta</taxon>
        <taxon>Coscinodiscophyceae</taxon>
        <taxon>Chaetocerotophycidae</taxon>
        <taxon>Leptocylindrales</taxon>
        <taxon>Leptocylindraceae</taxon>
        <taxon>Leptocylindrus</taxon>
    </lineage>
</organism>
<reference evidence="2" key="1">
    <citation type="submission" date="2021-01" db="EMBL/GenBank/DDBJ databases">
        <authorList>
            <person name="Corre E."/>
            <person name="Pelletier E."/>
            <person name="Niang G."/>
            <person name="Scheremetjew M."/>
            <person name="Finn R."/>
            <person name="Kale V."/>
            <person name="Holt S."/>
            <person name="Cochrane G."/>
            <person name="Meng A."/>
            <person name="Brown T."/>
            <person name="Cohen L."/>
        </authorList>
    </citation>
    <scope>NUCLEOTIDE SEQUENCE</scope>
    <source>
        <strain evidence="2">B650</strain>
    </source>
</reference>
<accession>A0A7S2PJX8</accession>
<evidence type="ECO:0000313" key="2">
    <source>
        <dbReference type="EMBL" id="CAD9602493.1"/>
    </source>
</evidence>
<sequence>MFCSCCFCYVVLMQYLYTCAGVRTSSYLARDPYLPKHSIKVFGCIHLKLILALHNRSCERMLDVDLVIIVAITTLSSSLLIPPSFSRILNSSFVMVPSTRTSGIVFAFRFSKSSPQTYYDHKIRHAPEDNIYRLIG</sequence>
<keyword evidence="1" id="KW-0732">Signal</keyword>
<name>A0A7S2PJX8_9STRA</name>
<proteinExistence type="predicted"/>
<evidence type="ECO:0000256" key="1">
    <source>
        <dbReference type="SAM" id="SignalP"/>
    </source>
</evidence>